<dbReference type="Proteomes" id="UP001501867">
    <property type="component" value="Unassembled WGS sequence"/>
</dbReference>
<name>A0ABN0V4Z6_9ACTN</name>
<gene>
    <name evidence="1" type="ORF">GCM10010302_11160</name>
</gene>
<reference evidence="1 2" key="1">
    <citation type="journal article" date="2019" name="Int. J. Syst. Evol. Microbiol.">
        <title>The Global Catalogue of Microorganisms (GCM) 10K type strain sequencing project: providing services to taxonomists for standard genome sequencing and annotation.</title>
        <authorList>
            <consortium name="The Broad Institute Genomics Platform"/>
            <consortium name="The Broad Institute Genome Sequencing Center for Infectious Disease"/>
            <person name="Wu L."/>
            <person name="Ma J."/>
        </authorList>
    </citation>
    <scope>NUCLEOTIDE SEQUENCE [LARGE SCALE GENOMIC DNA]</scope>
    <source>
        <strain evidence="1 2">JCM 4505</strain>
    </source>
</reference>
<dbReference type="EMBL" id="BAAABV010000010">
    <property type="protein sequence ID" value="GAA0275299.1"/>
    <property type="molecule type" value="Genomic_DNA"/>
</dbReference>
<sequence>MSEGYAYVPHRLLHRRVRDIPSGVEGVLMAVVHEDVSDFSGYERWMELAYIRDASGREFTTAVGNVEAVEWTA</sequence>
<dbReference type="RefSeq" id="WP_344153315.1">
    <property type="nucleotide sequence ID" value="NZ_BAAABV010000010.1"/>
</dbReference>
<organism evidence="1 2">
    <name type="scientific">Streptomyces polychromogenes</name>
    <dbReference type="NCBI Taxonomy" id="67342"/>
    <lineage>
        <taxon>Bacteria</taxon>
        <taxon>Bacillati</taxon>
        <taxon>Actinomycetota</taxon>
        <taxon>Actinomycetes</taxon>
        <taxon>Kitasatosporales</taxon>
        <taxon>Streptomycetaceae</taxon>
        <taxon>Streptomyces</taxon>
    </lineage>
</organism>
<proteinExistence type="predicted"/>
<comment type="caution">
    <text evidence="1">The sequence shown here is derived from an EMBL/GenBank/DDBJ whole genome shotgun (WGS) entry which is preliminary data.</text>
</comment>
<evidence type="ECO:0000313" key="1">
    <source>
        <dbReference type="EMBL" id="GAA0275299.1"/>
    </source>
</evidence>
<keyword evidence="2" id="KW-1185">Reference proteome</keyword>
<accession>A0ABN0V4Z6</accession>
<protein>
    <submittedName>
        <fullName evidence="1">Uncharacterized protein</fullName>
    </submittedName>
</protein>
<evidence type="ECO:0000313" key="2">
    <source>
        <dbReference type="Proteomes" id="UP001501867"/>
    </source>
</evidence>